<protein>
    <submittedName>
        <fullName evidence="1">Uncharacterized protein</fullName>
    </submittedName>
</protein>
<gene>
    <name evidence="1" type="ORF">DICPUDRAFT_78751</name>
</gene>
<sequence>FLHRYWSYLIQHQPALTNDPSTATSTNNTTSTAFPTDRLSSILRNVLKVPNINADTPISKEQFRIIFYLFTSNSESTAPCPNGSYNLVKTMIKQYHPTIDENSSFNESEFDKIYNIVISTQPFSNDTNNNNSSDLEQQRQMPTLSCKSIELLFYLYTTSIVIMKEEKNRDNRDLNEQNKLPILKVDMSLKFK</sequence>
<dbReference type="EMBL" id="GL871056">
    <property type="protein sequence ID" value="EGC35536.1"/>
    <property type="molecule type" value="Genomic_DNA"/>
</dbReference>
<dbReference type="Proteomes" id="UP000001064">
    <property type="component" value="Unassembled WGS sequence"/>
</dbReference>
<reference evidence="2" key="1">
    <citation type="journal article" date="2011" name="Genome Biol.">
        <title>Comparative genomics of the social amoebae Dictyostelium discoideum and Dictyostelium purpureum.</title>
        <authorList>
            <consortium name="US DOE Joint Genome Institute (JGI-PGF)"/>
            <person name="Sucgang R."/>
            <person name="Kuo A."/>
            <person name="Tian X."/>
            <person name="Salerno W."/>
            <person name="Parikh A."/>
            <person name="Feasley C.L."/>
            <person name="Dalin E."/>
            <person name="Tu H."/>
            <person name="Huang E."/>
            <person name="Barry K."/>
            <person name="Lindquist E."/>
            <person name="Shapiro H."/>
            <person name="Bruce D."/>
            <person name="Schmutz J."/>
            <person name="Salamov A."/>
            <person name="Fey P."/>
            <person name="Gaudet P."/>
            <person name="Anjard C."/>
            <person name="Babu M.M."/>
            <person name="Basu S."/>
            <person name="Bushmanova Y."/>
            <person name="van der Wel H."/>
            <person name="Katoh-Kurasawa M."/>
            <person name="Dinh C."/>
            <person name="Coutinho P.M."/>
            <person name="Saito T."/>
            <person name="Elias M."/>
            <person name="Schaap P."/>
            <person name="Kay R.R."/>
            <person name="Henrissat B."/>
            <person name="Eichinger L."/>
            <person name="Rivero F."/>
            <person name="Putnam N.H."/>
            <person name="West C.M."/>
            <person name="Loomis W.F."/>
            <person name="Chisholm R.L."/>
            <person name="Shaulsky G."/>
            <person name="Strassmann J.E."/>
            <person name="Queller D.C."/>
            <person name="Kuspa A."/>
            <person name="Grigoriev I.V."/>
        </authorList>
    </citation>
    <scope>NUCLEOTIDE SEQUENCE [LARGE SCALE GENOMIC DNA]</scope>
    <source>
        <strain evidence="2">QSDP1</strain>
    </source>
</reference>
<name>F0ZKG3_DICPU</name>
<dbReference type="OrthoDB" id="20687at2759"/>
<evidence type="ECO:0000313" key="1">
    <source>
        <dbReference type="EMBL" id="EGC35536.1"/>
    </source>
</evidence>
<feature type="non-terminal residue" evidence="1">
    <location>
        <position position="1"/>
    </location>
</feature>
<organism evidence="1 2">
    <name type="scientific">Dictyostelium purpureum</name>
    <name type="common">Slime mold</name>
    <dbReference type="NCBI Taxonomy" id="5786"/>
    <lineage>
        <taxon>Eukaryota</taxon>
        <taxon>Amoebozoa</taxon>
        <taxon>Evosea</taxon>
        <taxon>Eumycetozoa</taxon>
        <taxon>Dictyostelia</taxon>
        <taxon>Dictyosteliales</taxon>
        <taxon>Dictyosteliaceae</taxon>
        <taxon>Dictyostelium</taxon>
    </lineage>
</organism>
<proteinExistence type="predicted"/>
<accession>F0ZKG3</accession>
<dbReference type="VEuPathDB" id="AmoebaDB:DICPUDRAFT_78751"/>
<keyword evidence="2" id="KW-1185">Reference proteome</keyword>
<dbReference type="InParanoid" id="F0ZKG3"/>
<evidence type="ECO:0000313" key="2">
    <source>
        <dbReference type="Proteomes" id="UP000001064"/>
    </source>
</evidence>
<dbReference type="RefSeq" id="XP_003287907.1">
    <property type="nucleotide sequence ID" value="XM_003287859.1"/>
</dbReference>
<dbReference type="GeneID" id="10501280"/>
<dbReference type="KEGG" id="dpp:DICPUDRAFT_78751"/>
<dbReference type="AlphaFoldDB" id="F0ZKG3"/>
<dbReference type="eggNOG" id="ENOG502RHYC">
    <property type="taxonomic scope" value="Eukaryota"/>
</dbReference>